<feature type="compositionally biased region" description="Basic and acidic residues" evidence="1">
    <location>
        <begin position="503"/>
        <end position="513"/>
    </location>
</feature>
<organism evidence="2 3">
    <name type="scientific">Trypanosoma theileri</name>
    <dbReference type="NCBI Taxonomy" id="67003"/>
    <lineage>
        <taxon>Eukaryota</taxon>
        <taxon>Discoba</taxon>
        <taxon>Euglenozoa</taxon>
        <taxon>Kinetoplastea</taxon>
        <taxon>Metakinetoplastina</taxon>
        <taxon>Trypanosomatida</taxon>
        <taxon>Trypanosomatidae</taxon>
        <taxon>Trypanosoma</taxon>
    </lineage>
</organism>
<name>A0A1X0NX99_9TRYP</name>
<feature type="compositionally biased region" description="Low complexity" evidence="1">
    <location>
        <begin position="190"/>
        <end position="200"/>
    </location>
</feature>
<evidence type="ECO:0000313" key="3">
    <source>
        <dbReference type="Proteomes" id="UP000192257"/>
    </source>
</evidence>
<comment type="caution">
    <text evidence="2">The sequence shown here is derived from an EMBL/GenBank/DDBJ whole genome shotgun (WGS) entry which is preliminary data.</text>
</comment>
<accession>A0A1X0NX99</accession>
<proteinExistence type="predicted"/>
<feature type="compositionally biased region" description="Low complexity" evidence="1">
    <location>
        <begin position="310"/>
        <end position="321"/>
    </location>
</feature>
<dbReference type="OrthoDB" id="267957at2759"/>
<feature type="compositionally biased region" description="Low complexity" evidence="1">
    <location>
        <begin position="396"/>
        <end position="431"/>
    </location>
</feature>
<dbReference type="Proteomes" id="UP000192257">
    <property type="component" value="Unassembled WGS sequence"/>
</dbReference>
<evidence type="ECO:0000256" key="1">
    <source>
        <dbReference type="SAM" id="MobiDB-lite"/>
    </source>
</evidence>
<feature type="compositionally biased region" description="Polar residues" evidence="1">
    <location>
        <begin position="296"/>
        <end position="309"/>
    </location>
</feature>
<dbReference type="AlphaFoldDB" id="A0A1X0NX99"/>
<evidence type="ECO:0000313" key="2">
    <source>
        <dbReference type="EMBL" id="ORC89231.1"/>
    </source>
</evidence>
<feature type="region of interest" description="Disordered" evidence="1">
    <location>
        <begin position="560"/>
        <end position="591"/>
    </location>
</feature>
<dbReference type="RefSeq" id="XP_028883297.1">
    <property type="nucleotide sequence ID" value="XM_029025451.1"/>
</dbReference>
<feature type="compositionally biased region" description="Low complexity" evidence="1">
    <location>
        <begin position="491"/>
        <end position="502"/>
    </location>
</feature>
<dbReference type="EMBL" id="NBCO01000013">
    <property type="protein sequence ID" value="ORC89231.1"/>
    <property type="molecule type" value="Genomic_DNA"/>
</dbReference>
<protein>
    <submittedName>
        <fullName evidence="2">Uncharacterized protein</fullName>
    </submittedName>
</protein>
<reference evidence="2 3" key="1">
    <citation type="submission" date="2017-03" db="EMBL/GenBank/DDBJ databases">
        <title>An alternative strategy for trypanosome survival in the mammalian bloodstream revealed through genome and transcriptome analysis of the ubiquitous bovine parasite Trypanosoma (Megatrypanum) theileri.</title>
        <authorList>
            <person name="Kelly S."/>
            <person name="Ivens A."/>
            <person name="Mott A."/>
            <person name="O'Neill E."/>
            <person name="Emms D."/>
            <person name="Macleod O."/>
            <person name="Voorheis P."/>
            <person name="Matthews J."/>
            <person name="Matthews K."/>
            <person name="Carrington M."/>
        </authorList>
    </citation>
    <scope>NUCLEOTIDE SEQUENCE [LARGE SCALE GENOMIC DNA]</scope>
    <source>
        <strain evidence="2">Edinburgh</strain>
    </source>
</reference>
<dbReference type="VEuPathDB" id="TriTrypDB:TM35_000132350"/>
<gene>
    <name evidence="2" type="ORF">TM35_000132350</name>
</gene>
<feature type="compositionally biased region" description="Basic and acidic residues" evidence="1">
    <location>
        <begin position="569"/>
        <end position="581"/>
    </location>
</feature>
<keyword evidence="3" id="KW-1185">Reference proteome</keyword>
<feature type="compositionally biased region" description="Basic residues" evidence="1">
    <location>
        <begin position="514"/>
        <end position="523"/>
    </location>
</feature>
<sequence>MATSGPVDFSNHINRRDVVVIFVDMDPSIFLTDIALPQPLASPRRQGGGVNSTMNSTLLNDSASEISETSKIGTKGSRFTTPQTRNDVIWQALYAFVIQKLRSSPNTTVSPWISIYAVYNDVIQLLEPTCGNFKAIETVIKRQMENVEKNIMQGNNKSLGPFPFNAVSHALQQIEELFNTFDKQRRRRGSSNSNSNTGGDTSRRGSNSGVVESFHNIGLKPESKKPRTLTVIQGILLLNRDSAPCNLRTFSNYNNYNNNNIVVDSKALGNGSIPLCHLDIIPVSGAILPQLPSSRLTTDRVNPASRRSSTTTNTTNTTTTTTIPDSLKIDCSCSLVELREFTGISHPGLAIGCALTKLLQPHILRGEDFFYRPIHRVTLSIPAKTARQQVNVKPSSSSVVVQQQPQQQQVTAKPSSLVSPSSVVQPPSQQQPRPPQQPSLKPKMPLPEGEYQREGGPFISEKTKTGILNGQPVQQDRRTESSKSSYMGPISTTGGTSSTTRRTVTEVIHDGKVKKPSSPHRRSSHDNYSSGNVNVNVDYTTQQPIYSGAVVGRGQVQLQPTLYPSQTNTRDDNVRRQERPPRSQGGRNNYP</sequence>
<feature type="region of interest" description="Disordered" evidence="1">
    <location>
        <begin position="396"/>
        <end position="532"/>
    </location>
</feature>
<dbReference type="GeneID" id="39985231"/>
<feature type="region of interest" description="Disordered" evidence="1">
    <location>
        <begin position="296"/>
        <end position="321"/>
    </location>
</feature>
<feature type="region of interest" description="Disordered" evidence="1">
    <location>
        <begin position="182"/>
        <end position="209"/>
    </location>
</feature>